<evidence type="ECO:0000256" key="1">
    <source>
        <dbReference type="SAM" id="MobiDB-lite"/>
    </source>
</evidence>
<keyword evidence="3" id="KW-1185">Reference proteome</keyword>
<protein>
    <submittedName>
        <fullName evidence="2">Uncharacterized protein</fullName>
    </submittedName>
</protein>
<gene>
    <name evidence="2" type="ORF">M011DRAFT_481761</name>
</gene>
<dbReference type="Proteomes" id="UP000799440">
    <property type="component" value="Unassembled WGS sequence"/>
</dbReference>
<reference evidence="2" key="1">
    <citation type="journal article" date="2020" name="Stud. Mycol.">
        <title>101 Dothideomycetes genomes: a test case for predicting lifestyles and emergence of pathogens.</title>
        <authorList>
            <person name="Haridas S."/>
            <person name="Albert R."/>
            <person name="Binder M."/>
            <person name="Bloem J."/>
            <person name="Labutti K."/>
            <person name="Salamov A."/>
            <person name="Andreopoulos B."/>
            <person name="Baker S."/>
            <person name="Barry K."/>
            <person name="Bills G."/>
            <person name="Bluhm B."/>
            <person name="Cannon C."/>
            <person name="Castanera R."/>
            <person name="Culley D."/>
            <person name="Daum C."/>
            <person name="Ezra D."/>
            <person name="Gonzalez J."/>
            <person name="Henrissat B."/>
            <person name="Kuo A."/>
            <person name="Liang C."/>
            <person name="Lipzen A."/>
            <person name="Lutzoni F."/>
            <person name="Magnuson J."/>
            <person name="Mondo S."/>
            <person name="Nolan M."/>
            <person name="Ohm R."/>
            <person name="Pangilinan J."/>
            <person name="Park H.-J."/>
            <person name="Ramirez L."/>
            <person name="Alfaro M."/>
            <person name="Sun H."/>
            <person name="Tritt A."/>
            <person name="Yoshinaga Y."/>
            <person name="Zwiers L.-H."/>
            <person name="Turgeon B."/>
            <person name="Goodwin S."/>
            <person name="Spatafora J."/>
            <person name="Crous P."/>
            <person name="Grigoriev I."/>
        </authorList>
    </citation>
    <scope>NUCLEOTIDE SEQUENCE</scope>
    <source>
        <strain evidence="2">CBS 119925</strain>
    </source>
</reference>
<dbReference type="EMBL" id="MU006610">
    <property type="protein sequence ID" value="KAF2742372.1"/>
    <property type="molecule type" value="Genomic_DNA"/>
</dbReference>
<accession>A0A6A6UVS8</accession>
<name>A0A6A6UVS8_9PLEO</name>
<feature type="compositionally biased region" description="Low complexity" evidence="1">
    <location>
        <begin position="77"/>
        <end position="88"/>
    </location>
</feature>
<dbReference type="OrthoDB" id="3799784at2759"/>
<evidence type="ECO:0000313" key="3">
    <source>
        <dbReference type="Proteomes" id="UP000799440"/>
    </source>
</evidence>
<feature type="region of interest" description="Disordered" evidence="1">
    <location>
        <begin position="45"/>
        <end position="95"/>
    </location>
</feature>
<feature type="region of interest" description="Disordered" evidence="1">
    <location>
        <begin position="1"/>
        <end position="32"/>
    </location>
</feature>
<dbReference type="AlphaFoldDB" id="A0A6A6UVS8"/>
<proteinExistence type="predicted"/>
<feature type="compositionally biased region" description="Basic and acidic residues" evidence="1">
    <location>
        <begin position="1"/>
        <end position="17"/>
    </location>
</feature>
<evidence type="ECO:0000313" key="2">
    <source>
        <dbReference type="EMBL" id="KAF2742372.1"/>
    </source>
</evidence>
<sequence length="155" mass="16678">MGSLDRESRGAQSRSDEFPSIESKLRQSNNDVPLYTEINIPLPRLSASPAGASSGSPRTAAKHGHSKSLSAFPGFHSRSSSTSTTSSTESERRVRYAPRIELSMAAAGKGTKARRATIEAAIVPAAMVLSAELFTPGQGERTKKRFVMDSLEVRR</sequence>
<feature type="compositionally biased region" description="Low complexity" evidence="1">
    <location>
        <begin position="45"/>
        <end position="59"/>
    </location>
</feature>
<organism evidence="2 3">
    <name type="scientific">Sporormia fimetaria CBS 119925</name>
    <dbReference type="NCBI Taxonomy" id="1340428"/>
    <lineage>
        <taxon>Eukaryota</taxon>
        <taxon>Fungi</taxon>
        <taxon>Dikarya</taxon>
        <taxon>Ascomycota</taxon>
        <taxon>Pezizomycotina</taxon>
        <taxon>Dothideomycetes</taxon>
        <taxon>Pleosporomycetidae</taxon>
        <taxon>Pleosporales</taxon>
        <taxon>Sporormiaceae</taxon>
        <taxon>Sporormia</taxon>
    </lineage>
</organism>